<evidence type="ECO:0000313" key="3">
    <source>
        <dbReference type="EMBL" id="HGW94083.1"/>
    </source>
</evidence>
<evidence type="ECO:0000256" key="1">
    <source>
        <dbReference type="ARBA" id="ARBA00007521"/>
    </source>
</evidence>
<dbReference type="Gene3D" id="2.30.30.110">
    <property type="match status" value="1"/>
</dbReference>
<organism evidence="3">
    <name type="scientific">Oscillatoriales cyanobacterium SpSt-402</name>
    <dbReference type="NCBI Taxonomy" id="2282168"/>
    <lineage>
        <taxon>Bacteria</taxon>
        <taxon>Bacillati</taxon>
        <taxon>Cyanobacteriota</taxon>
        <taxon>Cyanophyceae</taxon>
        <taxon>Oscillatoriophycideae</taxon>
        <taxon>Oscillatoriales</taxon>
    </lineage>
</organism>
<dbReference type="Pfam" id="PF02452">
    <property type="entry name" value="PemK_toxin"/>
    <property type="match status" value="1"/>
</dbReference>
<comment type="caution">
    <text evidence="3">The sequence shown here is derived from an EMBL/GenBank/DDBJ whole genome shotgun (WGS) entry which is preliminary data.</text>
</comment>
<protein>
    <submittedName>
        <fullName evidence="3">Type II toxin-antitoxin system PemK/MazF family toxin</fullName>
    </submittedName>
</protein>
<dbReference type="AlphaFoldDB" id="A0A832M2E2"/>
<dbReference type="EMBL" id="DSRD01000473">
    <property type="protein sequence ID" value="HGW94083.1"/>
    <property type="molecule type" value="Genomic_DNA"/>
</dbReference>
<dbReference type="InterPro" id="IPR011067">
    <property type="entry name" value="Plasmid_toxin/cell-grow_inhib"/>
</dbReference>
<dbReference type="GO" id="GO:0003677">
    <property type="term" value="F:DNA binding"/>
    <property type="evidence" value="ECO:0007669"/>
    <property type="project" value="InterPro"/>
</dbReference>
<reference evidence="3" key="1">
    <citation type="journal article" date="2020" name="mSystems">
        <title>Genome- and Community-Level Interaction Insights into Carbon Utilization and Element Cycling Functions of Hydrothermarchaeota in Hydrothermal Sediment.</title>
        <authorList>
            <person name="Zhou Z."/>
            <person name="Liu Y."/>
            <person name="Xu W."/>
            <person name="Pan J."/>
            <person name="Luo Z.H."/>
            <person name="Li M."/>
        </authorList>
    </citation>
    <scope>NUCLEOTIDE SEQUENCE [LARGE SCALE GENOMIC DNA]</scope>
    <source>
        <strain evidence="3">SpSt-402</strain>
    </source>
</reference>
<comment type="similarity">
    <text evidence="1">Belongs to the PemK/MazF family.</text>
</comment>
<dbReference type="SUPFAM" id="SSF50118">
    <property type="entry name" value="Cell growth inhibitor/plasmid maintenance toxic component"/>
    <property type="match status" value="1"/>
</dbReference>
<name>A0A832M2E2_9CYAN</name>
<sequence>MTQYQPGEILLLNFPFTNEGSKRRPALVLLDTGDADIIVARVTSQSPQADYDLELEEWQNAGLALPSIVRLHKIATLEKRLVERQLGRLANTDWERVRAIVQQLWNSL</sequence>
<proteinExistence type="inferred from homology"/>
<accession>A0A832M2E2</accession>
<evidence type="ECO:0000256" key="2">
    <source>
        <dbReference type="ARBA" id="ARBA00022649"/>
    </source>
</evidence>
<gene>
    <name evidence="3" type="ORF">ENR47_07355</name>
</gene>
<keyword evidence="2" id="KW-1277">Toxin-antitoxin system</keyword>
<dbReference type="InterPro" id="IPR003477">
    <property type="entry name" value="PemK-like"/>
</dbReference>